<reference evidence="1" key="1">
    <citation type="submission" date="2014-09" db="EMBL/GenBank/DDBJ databases">
        <authorList>
            <person name="Magalhaes I.L.F."/>
            <person name="Oliveira U."/>
            <person name="Santos F.R."/>
            <person name="Vidigal T.H.D.A."/>
            <person name="Brescovit A.D."/>
            <person name="Santos A.J."/>
        </authorList>
    </citation>
    <scope>NUCLEOTIDE SEQUENCE</scope>
    <source>
        <tissue evidence="1">Shoot tissue taken approximately 20 cm above the soil surface</tissue>
    </source>
</reference>
<protein>
    <submittedName>
        <fullName evidence="1">Uncharacterized protein</fullName>
    </submittedName>
</protein>
<name>A0A0A9HC06_ARUDO</name>
<dbReference type="EMBL" id="GBRH01163206">
    <property type="protein sequence ID" value="JAE34690.1"/>
    <property type="molecule type" value="Transcribed_RNA"/>
</dbReference>
<evidence type="ECO:0000313" key="1">
    <source>
        <dbReference type="EMBL" id="JAE34690.1"/>
    </source>
</evidence>
<sequence length="35" mass="4080">MYLLAGQLKHADQELLILLLVVCRYFLTTKPFPCQ</sequence>
<proteinExistence type="predicted"/>
<reference evidence="1" key="2">
    <citation type="journal article" date="2015" name="Data Brief">
        <title>Shoot transcriptome of the giant reed, Arundo donax.</title>
        <authorList>
            <person name="Barrero R.A."/>
            <person name="Guerrero F.D."/>
            <person name="Moolhuijzen P."/>
            <person name="Goolsby J.A."/>
            <person name="Tidwell J."/>
            <person name="Bellgard S.E."/>
            <person name="Bellgard M.I."/>
        </authorList>
    </citation>
    <scope>NUCLEOTIDE SEQUENCE</scope>
    <source>
        <tissue evidence="1">Shoot tissue taken approximately 20 cm above the soil surface</tissue>
    </source>
</reference>
<organism evidence="1">
    <name type="scientific">Arundo donax</name>
    <name type="common">Giant reed</name>
    <name type="synonym">Donax arundinaceus</name>
    <dbReference type="NCBI Taxonomy" id="35708"/>
    <lineage>
        <taxon>Eukaryota</taxon>
        <taxon>Viridiplantae</taxon>
        <taxon>Streptophyta</taxon>
        <taxon>Embryophyta</taxon>
        <taxon>Tracheophyta</taxon>
        <taxon>Spermatophyta</taxon>
        <taxon>Magnoliopsida</taxon>
        <taxon>Liliopsida</taxon>
        <taxon>Poales</taxon>
        <taxon>Poaceae</taxon>
        <taxon>PACMAD clade</taxon>
        <taxon>Arundinoideae</taxon>
        <taxon>Arundineae</taxon>
        <taxon>Arundo</taxon>
    </lineage>
</organism>
<dbReference type="AlphaFoldDB" id="A0A0A9HC06"/>
<accession>A0A0A9HC06</accession>